<dbReference type="CDD" id="cd00063">
    <property type="entry name" value="FN3"/>
    <property type="match status" value="1"/>
</dbReference>
<evidence type="ECO:0000256" key="3">
    <source>
        <dbReference type="ARBA" id="ARBA00022729"/>
    </source>
</evidence>
<dbReference type="OrthoDB" id="8953415at2759"/>
<dbReference type="OMA" id="IEECPSY"/>
<dbReference type="AlphaFoldDB" id="A0A3P8W4V0"/>
<dbReference type="InterPro" id="IPR003961">
    <property type="entry name" value="FN3_dom"/>
</dbReference>
<feature type="domain" description="Fibronectin type-III" evidence="10">
    <location>
        <begin position="221"/>
        <end position="300"/>
    </location>
</feature>
<dbReference type="GeneID" id="103391279"/>
<reference evidence="11" key="3">
    <citation type="submission" date="2025-09" db="UniProtKB">
        <authorList>
            <consortium name="Ensembl"/>
        </authorList>
    </citation>
    <scope>IDENTIFICATION</scope>
</reference>
<evidence type="ECO:0000256" key="7">
    <source>
        <dbReference type="ARBA" id="ARBA00023180"/>
    </source>
</evidence>
<dbReference type="PANTHER" id="PTHR23037">
    <property type="entry name" value="CYTOKINE RECEPTOR"/>
    <property type="match status" value="1"/>
</dbReference>
<keyword evidence="2 8" id="KW-0812">Transmembrane</keyword>
<keyword evidence="5 8" id="KW-0472">Membrane</keyword>
<keyword evidence="12" id="KW-1185">Reference proteome</keyword>
<sequence>MTAVFKILAVLVLGHFFLIADSLTGDVLLPQNISVSWTNDFKPLFTWVRPQQLMTNCSYDGELYVRNNKETYTVNPNDDQVQILYTVMEGGSLRFVLKTVCGKRKIEAEYNVSYPEVLKNLLCYVYSSTNTYCSWDIANPEAEFKFFYRLLLEDGTASIYDPLPPLQECSSYNYTGGLRTGCDIRTKVTQGITILLNGTANGTFFRNTYHKTLKDDVRLPPLKWTVKKTGNKFIISWVPPDIEYNFGMYEIDYTECNKTRVKQIEHLISTSTELEIEPHCEYRMTIRANYTKFWTPPSEEKYFAADADIVQNALVFAAVIIPLIFVVLAFVSLIYFKRIQEFIFPKIPVPRDLLTDILDKSTVSKIYIPIVEPEENCNIMLVMDSQTKNPR</sequence>
<dbReference type="GO" id="GO:0009897">
    <property type="term" value="C:external side of plasma membrane"/>
    <property type="evidence" value="ECO:0007669"/>
    <property type="project" value="TreeGrafter"/>
</dbReference>
<dbReference type="InterPro" id="IPR013783">
    <property type="entry name" value="Ig-like_fold"/>
</dbReference>
<feature type="chain" id="PRO_5018166928" evidence="9">
    <location>
        <begin position="23"/>
        <end position="391"/>
    </location>
</feature>
<evidence type="ECO:0000256" key="2">
    <source>
        <dbReference type="ARBA" id="ARBA00022692"/>
    </source>
</evidence>
<evidence type="ECO:0000256" key="9">
    <source>
        <dbReference type="SAM" id="SignalP"/>
    </source>
</evidence>
<evidence type="ECO:0000256" key="5">
    <source>
        <dbReference type="ARBA" id="ARBA00023136"/>
    </source>
</evidence>
<dbReference type="Pfam" id="PF00041">
    <property type="entry name" value="fn3"/>
    <property type="match status" value="1"/>
</dbReference>
<dbReference type="Ensembl" id="ENSCSET00000021936.1">
    <property type="protein sequence ID" value="ENSCSEP00000021659.1"/>
    <property type="gene ID" value="ENSCSEG00000013828.1"/>
</dbReference>
<dbReference type="PANTHER" id="PTHR23037:SF46">
    <property type="entry name" value="INTERLEUKIN 5 RECEPTOR SUBUNIT ALPHA"/>
    <property type="match status" value="1"/>
</dbReference>
<reference evidence="11" key="2">
    <citation type="submission" date="2025-08" db="UniProtKB">
        <authorList>
            <consortium name="Ensembl"/>
        </authorList>
    </citation>
    <scope>IDENTIFICATION</scope>
</reference>
<organism evidence="11 12">
    <name type="scientific">Cynoglossus semilaevis</name>
    <name type="common">Tongue sole</name>
    <dbReference type="NCBI Taxonomy" id="244447"/>
    <lineage>
        <taxon>Eukaryota</taxon>
        <taxon>Metazoa</taxon>
        <taxon>Chordata</taxon>
        <taxon>Craniata</taxon>
        <taxon>Vertebrata</taxon>
        <taxon>Euteleostomi</taxon>
        <taxon>Actinopterygii</taxon>
        <taxon>Neopterygii</taxon>
        <taxon>Teleostei</taxon>
        <taxon>Neoteleostei</taxon>
        <taxon>Acanthomorphata</taxon>
        <taxon>Carangaria</taxon>
        <taxon>Pleuronectiformes</taxon>
        <taxon>Pleuronectoidei</taxon>
        <taxon>Cynoglossidae</taxon>
        <taxon>Cynoglossinae</taxon>
        <taxon>Cynoglossus</taxon>
    </lineage>
</organism>
<keyword evidence="3 9" id="KW-0732">Signal</keyword>
<dbReference type="GO" id="GO:0004896">
    <property type="term" value="F:cytokine receptor activity"/>
    <property type="evidence" value="ECO:0007669"/>
    <property type="project" value="TreeGrafter"/>
</dbReference>
<dbReference type="KEGG" id="csem:103391279"/>
<keyword evidence="6" id="KW-0675">Receptor</keyword>
<dbReference type="GeneTree" id="ENSGT00910000145429"/>
<comment type="subcellular location">
    <subcellularLocation>
        <location evidence="1">Membrane</location>
        <topology evidence="1">Single-pass type I membrane protein</topology>
    </subcellularLocation>
</comment>
<evidence type="ECO:0000256" key="8">
    <source>
        <dbReference type="SAM" id="Phobius"/>
    </source>
</evidence>
<dbReference type="CTD" id="3597"/>
<dbReference type="Proteomes" id="UP000265120">
    <property type="component" value="Chromosome 1"/>
</dbReference>
<dbReference type="Gene3D" id="2.60.40.10">
    <property type="entry name" value="Immunoglobulins"/>
    <property type="match status" value="2"/>
</dbReference>
<dbReference type="STRING" id="244447.ENSCSEP00000021659"/>
<reference evidence="11 12" key="1">
    <citation type="journal article" date="2014" name="Nat. Genet.">
        <title>Whole-genome sequence of a flatfish provides insights into ZW sex chromosome evolution and adaptation to a benthic lifestyle.</title>
        <authorList>
            <person name="Chen S."/>
            <person name="Zhang G."/>
            <person name="Shao C."/>
            <person name="Huang Q."/>
            <person name="Liu G."/>
            <person name="Zhang P."/>
            <person name="Song W."/>
            <person name="An N."/>
            <person name="Chalopin D."/>
            <person name="Volff J.N."/>
            <person name="Hong Y."/>
            <person name="Li Q."/>
            <person name="Sha Z."/>
            <person name="Zhou H."/>
            <person name="Xie M."/>
            <person name="Yu Q."/>
            <person name="Liu Y."/>
            <person name="Xiang H."/>
            <person name="Wang N."/>
            <person name="Wu K."/>
            <person name="Yang C."/>
            <person name="Zhou Q."/>
            <person name="Liao X."/>
            <person name="Yang L."/>
            <person name="Hu Q."/>
            <person name="Zhang J."/>
            <person name="Meng L."/>
            <person name="Jin L."/>
            <person name="Tian Y."/>
            <person name="Lian J."/>
            <person name="Yang J."/>
            <person name="Miao G."/>
            <person name="Liu S."/>
            <person name="Liang Z."/>
            <person name="Yan F."/>
            <person name="Li Y."/>
            <person name="Sun B."/>
            <person name="Zhang H."/>
            <person name="Zhang J."/>
            <person name="Zhu Y."/>
            <person name="Du M."/>
            <person name="Zhao Y."/>
            <person name="Schartl M."/>
            <person name="Tang Q."/>
            <person name="Wang J."/>
        </authorList>
    </citation>
    <scope>NUCLEOTIDE SEQUENCE</scope>
</reference>
<evidence type="ECO:0000313" key="11">
    <source>
        <dbReference type="Ensembl" id="ENSCSEP00000021659.1"/>
    </source>
</evidence>
<evidence type="ECO:0000256" key="1">
    <source>
        <dbReference type="ARBA" id="ARBA00004479"/>
    </source>
</evidence>
<dbReference type="InParanoid" id="A0A3P8W4V0"/>
<evidence type="ECO:0000256" key="4">
    <source>
        <dbReference type="ARBA" id="ARBA00022989"/>
    </source>
</evidence>
<evidence type="ECO:0000259" key="10">
    <source>
        <dbReference type="Pfam" id="PF00041"/>
    </source>
</evidence>
<protein>
    <submittedName>
        <fullName evidence="11">Uncharacterized LOC103391279</fullName>
    </submittedName>
</protein>
<proteinExistence type="predicted"/>
<feature type="transmembrane region" description="Helical" evidence="8">
    <location>
        <begin position="313"/>
        <end position="336"/>
    </location>
</feature>
<dbReference type="SUPFAM" id="SSF49265">
    <property type="entry name" value="Fibronectin type III"/>
    <property type="match status" value="1"/>
</dbReference>
<keyword evidence="7" id="KW-0325">Glycoprotein</keyword>
<evidence type="ECO:0000313" key="12">
    <source>
        <dbReference type="Proteomes" id="UP000265120"/>
    </source>
</evidence>
<feature type="signal peptide" evidence="9">
    <location>
        <begin position="1"/>
        <end position="22"/>
    </location>
</feature>
<name>A0A3P8W4V0_CYNSE</name>
<dbReference type="InterPro" id="IPR036116">
    <property type="entry name" value="FN3_sf"/>
</dbReference>
<dbReference type="RefSeq" id="XP_008325700.1">
    <property type="nucleotide sequence ID" value="XM_008327478.3"/>
</dbReference>
<accession>A0A3P8W4V0</accession>
<evidence type="ECO:0000256" key="6">
    <source>
        <dbReference type="ARBA" id="ARBA00023170"/>
    </source>
</evidence>
<keyword evidence="4 8" id="KW-1133">Transmembrane helix</keyword>